<dbReference type="EMBL" id="VLTO01000032">
    <property type="protein sequence ID" value="KAA0173530.1"/>
    <property type="molecule type" value="Genomic_DNA"/>
</dbReference>
<dbReference type="PANTHER" id="PTHR12473">
    <property type="entry name" value="UBIQUITIN CARBOXYL-TERMINAL HYDROLASE MINDY-4-RELATED"/>
    <property type="match status" value="1"/>
</dbReference>
<feature type="region of interest" description="Disordered" evidence="2">
    <location>
        <begin position="115"/>
        <end position="136"/>
    </location>
</feature>
<feature type="compositionally biased region" description="Low complexity" evidence="2">
    <location>
        <begin position="599"/>
        <end position="626"/>
    </location>
</feature>
<reference evidence="4 5" key="1">
    <citation type="submission" date="2019-07" db="EMBL/GenBank/DDBJ databases">
        <title>Genomes of Cafeteria roenbergensis.</title>
        <authorList>
            <person name="Fischer M.G."/>
            <person name="Hackl T."/>
            <person name="Roman M."/>
        </authorList>
    </citation>
    <scope>NUCLEOTIDE SEQUENCE [LARGE SCALE GENOMIC DNA]</scope>
    <source>
        <strain evidence="4 5">E4-10P</strain>
    </source>
</reference>
<evidence type="ECO:0000313" key="5">
    <source>
        <dbReference type="Proteomes" id="UP000322899"/>
    </source>
</evidence>
<dbReference type="Pfam" id="PF13898">
    <property type="entry name" value="MINDY-3_4_CD"/>
    <property type="match status" value="2"/>
</dbReference>
<dbReference type="GO" id="GO:1990380">
    <property type="term" value="F:K48-linked deubiquitinase activity"/>
    <property type="evidence" value="ECO:0007669"/>
    <property type="project" value="InterPro"/>
</dbReference>
<feature type="compositionally biased region" description="Basic and acidic residues" evidence="2">
    <location>
        <begin position="683"/>
        <end position="699"/>
    </location>
</feature>
<sequence length="838" mass="85363">MSASSAACPAEGAAMAEGDFAACKALLFGLDPVAEDVARWHDQGFSFASGPDATFPYGLQQRNGGPCGVLASAQGWLIRRALFPDIEQELLEGLAGLEAPPAVRKATPGIEAALASGRDGTAEPPSPVTGAAPSQAADSGAPVAAAAAAATAAAAAPPAPKQAGGLAAIRPTTQGARLEALSFALAAPLWQAALAPTPTGVERPPADVTEGPRVRLVFPAEPGASPITAASDASKLRVVDVHSFEGAWSLLHAALPELGRSHGVMCLVYSALLTRGVATVKAEMDEADTALVARFGHCNQEVVSLFLTGSATSNPFDGERPLFEGSEAAGLAVRGVSRPPPVGYLTQLEAMRYTEVGSFFKNPTSPVWVVGSTSHFTVLFCTDLACNLPDPSMRARRVFDKHDTTSGGMVALEDVPGILGELNLPVASQPMQTRAVVARMDKGIGMAVWTDFWEATRKMLVTLPAGEAPLAIVDEAAVEASAKAAFTASDEFGGGFVQLERVPAVLRALDWPIAREAATAEGAAALEAQATKVRAKASDGIVFFEALWDVVGEDLVEHARATEQAKLDAEAAAAAPKAPPAAPAPATAPATAPAPAPAPSSSSSSSSSPSSASAAAASADASRAGPGPAPAPALPPATSLSGRDPSSLTEDEQLAAALAASMQDTAPPEPAAAPPALAPVASRADKRPRSDSDIARELDAQMNPPSSAAMPPNGTSSSPVPSAGSAASTAPVPADAPAAGPALGRESSLQEDIRNLYGEQRIIRQFDLFHVNGLEDKGGRRALCTRASVRQTESGLVTELATADVANGSDARSFEGVVRTKWPGCMVSYPDGVAPKLN</sequence>
<comment type="similarity">
    <text evidence="1">Belongs to the MINDY deubiquitinase family. FAM188 subfamily.</text>
</comment>
<accession>A0A5A8EC97</accession>
<dbReference type="PROSITE" id="PS50330">
    <property type="entry name" value="UIM"/>
    <property type="match status" value="1"/>
</dbReference>
<dbReference type="OrthoDB" id="9981542at2759"/>
<name>A0A5A8EC97_CAFRO</name>
<dbReference type="PANTHER" id="PTHR12473:SF8">
    <property type="entry name" value="UBIQUITIN CARBOXYL-TERMINAL HYDROLASE MINDY-4-RELATED"/>
    <property type="match status" value="1"/>
</dbReference>
<feature type="compositionally biased region" description="Pro residues" evidence="2">
    <location>
        <begin position="667"/>
        <end position="677"/>
    </location>
</feature>
<organism evidence="4 5">
    <name type="scientific">Cafeteria roenbergensis</name>
    <name type="common">Marine flagellate</name>
    <dbReference type="NCBI Taxonomy" id="33653"/>
    <lineage>
        <taxon>Eukaryota</taxon>
        <taxon>Sar</taxon>
        <taxon>Stramenopiles</taxon>
        <taxon>Bigyra</taxon>
        <taxon>Opalozoa</taxon>
        <taxon>Bicosoecida</taxon>
        <taxon>Cafeteriaceae</taxon>
        <taxon>Cafeteria</taxon>
    </lineage>
</organism>
<dbReference type="InterPro" id="IPR025257">
    <property type="entry name" value="MINDY-3/4_CD"/>
</dbReference>
<evidence type="ECO:0000256" key="2">
    <source>
        <dbReference type="SAM" id="MobiDB-lite"/>
    </source>
</evidence>
<dbReference type="GO" id="GO:0004843">
    <property type="term" value="F:cysteine-type deubiquitinase activity"/>
    <property type="evidence" value="ECO:0007669"/>
    <property type="project" value="UniProtKB-EC"/>
</dbReference>
<dbReference type="GO" id="GO:0006508">
    <property type="term" value="P:proteolysis"/>
    <property type="evidence" value="ECO:0007669"/>
    <property type="project" value="UniProtKB-KW"/>
</dbReference>
<proteinExistence type="inferred from homology"/>
<dbReference type="InterPro" id="IPR003903">
    <property type="entry name" value="UIM_dom"/>
</dbReference>
<dbReference type="AlphaFoldDB" id="A0A5A8EC97"/>
<gene>
    <name evidence="4" type="ORF">FNF27_05025</name>
</gene>
<dbReference type="InterPro" id="IPR039785">
    <property type="entry name" value="MINY3/4"/>
</dbReference>
<comment type="caution">
    <text evidence="4">The sequence shown here is derived from an EMBL/GenBank/DDBJ whole genome shotgun (WGS) entry which is preliminary data.</text>
</comment>
<feature type="region of interest" description="Disordered" evidence="2">
    <location>
        <begin position="567"/>
        <end position="649"/>
    </location>
</feature>
<evidence type="ECO:0000256" key="1">
    <source>
        <dbReference type="ARBA" id="ARBA00011074"/>
    </source>
</evidence>
<feature type="compositionally biased region" description="Low complexity" evidence="2">
    <location>
        <begin position="714"/>
        <end position="742"/>
    </location>
</feature>
<feature type="domain" description="Deubiquitinating enzyme MINDY-3/4 conserved" evidence="3">
    <location>
        <begin position="24"/>
        <end position="451"/>
    </location>
</feature>
<feature type="region of interest" description="Disordered" evidence="2">
    <location>
        <begin position="662"/>
        <end position="747"/>
    </location>
</feature>
<protein>
    <recommendedName>
        <fullName evidence="3">Deubiquitinating enzyme MINDY-3/4 conserved domain-containing protein</fullName>
    </recommendedName>
</protein>
<dbReference type="Proteomes" id="UP000322899">
    <property type="component" value="Unassembled WGS sequence"/>
</dbReference>
<evidence type="ECO:0000259" key="3">
    <source>
        <dbReference type="SMART" id="SM01174"/>
    </source>
</evidence>
<dbReference type="GO" id="GO:0071108">
    <property type="term" value="P:protein K48-linked deubiquitination"/>
    <property type="evidence" value="ECO:0007669"/>
    <property type="project" value="InterPro"/>
</dbReference>
<evidence type="ECO:0000313" key="4">
    <source>
        <dbReference type="EMBL" id="KAA0173530.1"/>
    </source>
</evidence>
<dbReference type="SMART" id="SM01174">
    <property type="entry name" value="DUF4205"/>
    <property type="match status" value="1"/>
</dbReference>